<dbReference type="Proteomes" id="UP000287470">
    <property type="component" value="Unassembled WGS sequence"/>
</dbReference>
<evidence type="ECO:0000256" key="2">
    <source>
        <dbReference type="ARBA" id="ARBA00022679"/>
    </source>
</evidence>
<dbReference type="PANTHER" id="PTHR21599">
    <property type="entry name" value="GLYCERATE KINASE"/>
    <property type="match status" value="1"/>
</dbReference>
<dbReference type="EMBL" id="QXGK01000002">
    <property type="protein sequence ID" value="RSX58489.1"/>
    <property type="molecule type" value="Genomic_DNA"/>
</dbReference>
<comment type="caution">
    <text evidence="5">The sequence shown here is derived from an EMBL/GenBank/DDBJ whole genome shotgun (WGS) entry which is preliminary data.</text>
</comment>
<organism evidence="5 6">
    <name type="scientific">Bifidobacterium samirii</name>
    <dbReference type="NCBI Taxonomy" id="2306974"/>
    <lineage>
        <taxon>Bacteria</taxon>
        <taxon>Bacillati</taxon>
        <taxon>Actinomycetota</taxon>
        <taxon>Actinomycetes</taxon>
        <taxon>Bifidobacteriales</taxon>
        <taxon>Bifidobacteriaceae</taxon>
        <taxon>Bifidobacterium</taxon>
    </lineage>
</organism>
<evidence type="ECO:0000256" key="1">
    <source>
        <dbReference type="ARBA" id="ARBA00006284"/>
    </source>
</evidence>
<proteinExistence type="inferred from homology"/>
<dbReference type="Pfam" id="PF02595">
    <property type="entry name" value="Gly_kinase"/>
    <property type="match status" value="1"/>
</dbReference>
<evidence type="ECO:0000256" key="3">
    <source>
        <dbReference type="ARBA" id="ARBA00022777"/>
    </source>
</evidence>
<gene>
    <name evidence="5" type="ORF">D2E24_0368</name>
</gene>
<reference evidence="5 6" key="1">
    <citation type="submission" date="2018-09" db="EMBL/GenBank/DDBJ databases">
        <title>Characterization of the phylogenetic diversity of five novel species belonging to the genus Bifidobacterium.</title>
        <authorList>
            <person name="Lugli G.A."/>
            <person name="Duranti S."/>
            <person name="Milani C."/>
        </authorList>
    </citation>
    <scope>NUCLEOTIDE SEQUENCE [LARGE SCALE GENOMIC DNA]</scope>
    <source>
        <strain evidence="5 6">2033B</strain>
    </source>
</reference>
<comment type="similarity">
    <text evidence="1 4">Belongs to the glycerate kinase type-1 family.</text>
</comment>
<keyword evidence="3 4" id="KW-0418">Kinase</keyword>
<dbReference type="GO" id="GO:0008887">
    <property type="term" value="F:glycerate kinase activity"/>
    <property type="evidence" value="ECO:0007669"/>
    <property type="project" value="UniProtKB-UniRule"/>
</dbReference>
<accession>A0A430FWR9</accession>
<keyword evidence="2 4" id="KW-0808">Transferase</keyword>
<evidence type="ECO:0000313" key="6">
    <source>
        <dbReference type="Proteomes" id="UP000287470"/>
    </source>
</evidence>
<name>A0A430FWR9_9BIFI</name>
<protein>
    <submittedName>
        <fullName evidence="5">Glycerate kinase</fullName>
    </submittedName>
</protein>
<sequence length="381" mass="38884">MKFVIAPDSFKNCMTAAQAAGAIRRGVERVFPDAEFVMVPMADGGEGTVRSLVDATGGELRAADVIDPLGRPAVAEYGMLGDGATAVIEMAAASGIHFVDETTRNPLVTTTYGTGQLIVRALDDGARTIILGVGGSATNDGGAGMAEALGVRFLDADGEPIARGGGALDRLATIDMGGIDPRIAETRILIACDVTNPLVGPTGASAVFGPQKGATPEMVEVLDRNLAHYADVIEAQLGIAVAHTPGAGGAGGLGAGLLAFTHSTMRSGVTIVADTVRLAERSAGTDYCFTGEGGIDFQTQYGKTPMGVARAVREGAPDAVVVAFAGYVGEGIDQLYDLGIDAVFGIVPGATTLERALADGEANLERAAENTARLIRLSHRG</sequence>
<dbReference type="Gene3D" id="3.40.50.10350">
    <property type="entry name" value="Glycerate kinase, domain 1"/>
    <property type="match status" value="1"/>
</dbReference>
<keyword evidence="6" id="KW-1185">Reference proteome</keyword>
<dbReference type="AlphaFoldDB" id="A0A430FWR9"/>
<dbReference type="PANTHER" id="PTHR21599:SF0">
    <property type="entry name" value="GLYCERATE KINASE"/>
    <property type="match status" value="1"/>
</dbReference>
<dbReference type="GO" id="GO:0031388">
    <property type="term" value="P:organic acid phosphorylation"/>
    <property type="evidence" value="ECO:0007669"/>
    <property type="project" value="UniProtKB-UniRule"/>
</dbReference>
<dbReference type="RefSeq" id="WP_125967686.1">
    <property type="nucleotide sequence ID" value="NZ_QXGK01000002.1"/>
</dbReference>
<dbReference type="OrthoDB" id="9774290at2"/>
<dbReference type="NCBIfam" id="TIGR00045">
    <property type="entry name" value="glycerate kinase"/>
    <property type="match status" value="1"/>
</dbReference>
<evidence type="ECO:0000313" key="5">
    <source>
        <dbReference type="EMBL" id="RSX58489.1"/>
    </source>
</evidence>
<dbReference type="InterPro" id="IPR018197">
    <property type="entry name" value="Glycerate_kinase_RE-like"/>
</dbReference>
<dbReference type="PIRSF" id="PIRSF006078">
    <property type="entry name" value="GlxK"/>
    <property type="match status" value="1"/>
</dbReference>
<dbReference type="InterPro" id="IPR004381">
    <property type="entry name" value="Glycerate_kinase"/>
</dbReference>
<dbReference type="SUPFAM" id="SSF110738">
    <property type="entry name" value="Glycerate kinase I"/>
    <property type="match status" value="1"/>
</dbReference>
<dbReference type="InterPro" id="IPR036129">
    <property type="entry name" value="Glycerate_kinase_sf"/>
</dbReference>
<dbReference type="InterPro" id="IPR018193">
    <property type="entry name" value="Glyc_kinase_flavodox-like_fold"/>
</dbReference>
<evidence type="ECO:0000256" key="4">
    <source>
        <dbReference type="PIRNR" id="PIRNR006078"/>
    </source>
</evidence>
<dbReference type="Gene3D" id="3.90.1510.10">
    <property type="entry name" value="Glycerate kinase, domain 2"/>
    <property type="match status" value="1"/>
</dbReference>